<dbReference type="Proteomes" id="UP001597145">
    <property type="component" value="Unassembled WGS sequence"/>
</dbReference>
<sequence>MADLLSANLHRVFANRDESSRQAAIRDVYAEDVEFSDPEEVVTGWAALGAKAGDLLGRVPDTYVFEEDSPKYVGPDFGALAWAFGPAGAPVVRGIDVITVRDGRITTVRTVFVEGQPTPG</sequence>
<dbReference type="RefSeq" id="WP_343981011.1">
    <property type="nucleotide sequence ID" value="NZ_BAAAJG010000012.1"/>
</dbReference>
<evidence type="ECO:0000313" key="2">
    <source>
        <dbReference type="EMBL" id="MFD1532235.1"/>
    </source>
</evidence>
<comment type="caution">
    <text evidence="2">The sequence shown here is derived from an EMBL/GenBank/DDBJ whole genome shotgun (WGS) entry which is preliminary data.</text>
</comment>
<protein>
    <submittedName>
        <fullName evidence="2">Nuclear transport factor 2 family protein</fullName>
    </submittedName>
</protein>
<dbReference type="Gene3D" id="3.10.450.50">
    <property type="match status" value="1"/>
</dbReference>
<dbReference type="InterPro" id="IPR037401">
    <property type="entry name" value="SnoaL-like"/>
</dbReference>
<keyword evidence="3" id="KW-1185">Reference proteome</keyword>
<organism evidence="2 3">
    <name type="scientific">Pseudonocardia aurantiaca</name>
    <dbReference type="NCBI Taxonomy" id="75290"/>
    <lineage>
        <taxon>Bacteria</taxon>
        <taxon>Bacillati</taxon>
        <taxon>Actinomycetota</taxon>
        <taxon>Actinomycetes</taxon>
        <taxon>Pseudonocardiales</taxon>
        <taxon>Pseudonocardiaceae</taxon>
        <taxon>Pseudonocardia</taxon>
    </lineage>
</organism>
<gene>
    <name evidence="2" type="ORF">ACFSCY_22655</name>
</gene>
<dbReference type="InterPro" id="IPR032710">
    <property type="entry name" value="NTF2-like_dom_sf"/>
</dbReference>
<dbReference type="Pfam" id="PF12680">
    <property type="entry name" value="SnoaL_2"/>
    <property type="match status" value="1"/>
</dbReference>
<dbReference type="EMBL" id="JBHUCP010000017">
    <property type="protein sequence ID" value="MFD1532235.1"/>
    <property type="molecule type" value="Genomic_DNA"/>
</dbReference>
<feature type="domain" description="SnoaL-like" evidence="1">
    <location>
        <begin position="22"/>
        <end position="106"/>
    </location>
</feature>
<accession>A0ABW4FPI2</accession>
<evidence type="ECO:0000313" key="3">
    <source>
        <dbReference type="Proteomes" id="UP001597145"/>
    </source>
</evidence>
<reference evidence="3" key="1">
    <citation type="journal article" date="2019" name="Int. J. Syst. Evol. Microbiol.">
        <title>The Global Catalogue of Microorganisms (GCM) 10K type strain sequencing project: providing services to taxonomists for standard genome sequencing and annotation.</title>
        <authorList>
            <consortium name="The Broad Institute Genomics Platform"/>
            <consortium name="The Broad Institute Genome Sequencing Center for Infectious Disease"/>
            <person name="Wu L."/>
            <person name="Ma J."/>
        </authorList>
    </citation>
    <scope>NUCLEOTIDE SEQUENCE [LARGE SCALE GENOMIC DNA]</scope>
    <source>
        <strain evidence="3">JCM 12165</strain>
    </source>
</reference>
<name>A0ABW4FPI2_9PSEU</name>
<proteinExistence type="predicted"/>
<evidence type="ECO:0000259" key="1">
    <source>
        <dbReference type="Pfam" id="PF12680"/>
    </source>
</evidence>
<dbReference type="SUPFAM" id="SSF54427">
    <property type="entry name" value="NTF2-like"/>
    <property type="match status" value="1"/>
</dbReference>